<comment type="cofactor">
    <cofactor evidence="2">
        <name>Mg(2+)</name>
        <dbReference type="ChEBI" id="CHEBI:18420"/>
    </cofactor>
</comment>
<dbReference type="InterPro" id="IPR048006">
    <property type="entry name" value="CapSnatch_bunyavir"/>
</dbReference>
<evidence type="ECO:0000256" key="4">
    <source>
        <dbReference type="ARBA" id="ARBA00012494"/>
    </source>
</evidence>
<dbReference type="GO" id="GO:0003968">
    <property type="term" value="F:RNA-directed RNA polymerase activity"/>
    <property type="evidence" value="ECO:0007669"/>
    <property type="project" value="UniProtKB-KW"/>
</dbReference>
<evidence type="ECO:0000256" key="14">
    <source>
        <dbReference type="ARBA" id="ARBA00030436"/>
    </source>
</evidence>
<evidence type="ECO:0000313" key="20">
    <source>
        <dbReference type="Proteomes" id="UP000160314"/>
    </source>
</evidence>
<dbReference type="InterPro" id="IPR007322">
    <property type="entry name" value="RNA_pol_bunyavir"/>
</dbReference>
<dbReference type="CDD" id="cd22349">
    <property type="entry name" value="PDDEXK_RNA_polymerase-like"/>
    <property type="match status" value="1"/>
</dbReference>
<evidence type="ECO:0000256" key="9">
    <source>
        <dbReference type="ARBA" id="ARBA00022741"/>
    </source>
</evidence>
<dbReference type="Gene3D" id="3.40.91.60">
    <property type="match status" value="1"/>
</dbReference>
<sequence>MDKNQYTQFLNRIRTARDAATAKDIDSDILIARHDYFGREFCKSVNIEYRNDILLTNIFSEILPDFNPLLYNIPVITPDNYVYINNILYILDYKVSVSRDSSIQTYNKYTDILSTICPLLNLNYEVVIIRANPLTLEISISSDGFRELFHPNNLELNFQDFASLKKQLFDKFADDEEFILKIAHGDFTLTAPWCKTGCKQLSKHPIYKEFKMSMPLPFRRLFEESMNFNAYESERWNTNLIKLRDYTLESYNSFIKQCSKEVFNCSGNYSKPTKEEIELGWQEMTNRIHNERIFTNVTSEQKPSGHFTWSQPDPDLSNKATPKMLRLSSKLKSIKGQHLYANSWRALGKCMDFSLDIQLYEAICNKRKMDARSNWKKIDNKKLEPIRIGDALVLWEQQFILQSEYFDSNERNMFLKNYFGIGKHKTFKDKTLDDISLEKPKILDFHDTTVFLDSLRMIKSTTLMLNKKSNLEPDKDFIIENFGAKIKNTSSETYKHLQEIISSNYWSALLDMSTLMKNMLAMSQYNRHNTFRVASCANNNVFGIVMPSTDIKTKKSTLVFSIIALHDEEDKVLRLGANYKTFKTNNGFITVTKGMRLDKERCQRLVTAPGLFLTTSLLFLSGNSNVSMKDVLTFSFFTSISITKSLLSLTEPSRYMIMNSLALSSHVRGYIAEKFSPYTKTLFSVYVVRKIYNACLSAHEQKDKIELRNIYLNDYDIMQKGVEDAPTFTSIWFPGKISLKAYINQIYLPFYFNAKGLHEKHHVYIDLAKTVLEIEKDQREMITQIWSDTPTKQTVNLPILVHSLAKNLILDTSRHNHLRNKIENRNNFKRSISTISTFTSSKSCIKIGDFEEYKTKVVKDTKKATNALIKKSRIANPLLYEESEINLDIHHSTYLDLKKCVPGYIDVMSTKVFDRLYELYKCGMEDLPCIELIMDEMVNHNEFYFTFFNKGQKTAKDREIFVGEFEAKMCMYAVERIAKERCKLNPDEMISEPGDGKMKMLEQKYNDEIRYLLEKVKSQNLDLQSQIDIEKAKPQPDFERINTLNKQKAKALKLEINADMSKWSAQDVFYKYFWLIAMDPILYPNEKERIIYFLCNYMNKKLILPDELMCNILDQKKQYADDIISEMTNLFQQNFVSIKRNWLQGNFNYTSSYVHSCAMNVYKDIFKEISVLLQGDILCNSMVHSDDNHTSVVIVQNKVQEDKIIHSTLINFEKVCLTFGCQANMKKTYVNNTIKEFVSLFCISGEPFSVYGRFFITSVGDCAYIGPYEDMASRLTSTQIAIKHGCPPSLAWLSIAINHWITFTTYNMLPGQLNDPTIRLPIQKRDELPVELFGILNSELSTIALIGLESGNLTFLCKLLQKYTPIEFKRESVINQVTKLSEWDVSKLTDAEVFYLKVLRYLVLDMEMDLDSIMGETSEMRGRSLLTPRKFTTAGSLKKLISYQDFHSQASSQSGLNEVYQHMLDHPELLVTKGETKNDYMTSVLYRYNSKKFKESLSIQNPSQLFIEQILFSHKPVLDYSGLRNKYYQPLDTEFEENNPEIFGRLTFPQVYELLSKDMATLPLTNSDLKIIYQFCILNDPLLITVANSLLLQLEGAYQKRTGLTCNTMPELRNLRLIHHSPALVLRSFSKNDPDLPGCDPDEMKRDLNHLNEFLESTKLKEKTMKRILDNRKKTGKELDYQFELRELTKLYQICYEYVKSTEHKVKVFILPAKSYTATDFCALVQGNLKRDNEWSMIHYLKPINTNSYKGIVQTVSTSEYNLASECFKLIAYFGDTFVNEFSKRYFLNTIVERYNYKGVPVLNLLDIILRSHNRHEFMSVLYWLGKLEQRDLDRYDAMKSVDYVSWNDWQVNRALGTGPINLKISGTNRSILIIGENDQLTLAELHTTDNTIQNITMCGRRLLSARHGLKFETMKRLKSIEQGMYYITYQKRHKNMYMYQIHNYDSIIRRNEENLAHKTRVFNEIVPVCPVIIAIANKQNPIILEDLEYLNYDNIYLGRLKVNNDEFATMKRAQLHKMSAFEGPPIETGLINLTKLMHCQELLTTEYDRISSVGIISLSRILSCTGLKTLDDSLEFFSDDPMDISEDQIIEATPIFTLTYNVKGPRSKTYKAALSSAITKCTSEFKKLFDFSGNGFVSGENLGCLEVICSIIKLLETNEWSTIIDNAVHLCMITEEMDSVYHTFSLPILFYIGNPLENNPDWNKLKEFILTLPTISIDPWSTMLENFREKTVKLIDDKIKNSRSFNTFLDILKKPVGRGMFDFN</sequence>
<dbReference type="GO" id="GO:0000166">
    <property type="term" value="F:nucleotide binding"/>
    <property type="evidence" value="ECO:0007669"/>
    <property type="project" value="UniProtKB-KW"/>
</dbReference>
<evidence type="ECO:0000313" key="19">
    <source>
        <dbReference type="EMBL" id="AIN37023.1"/>
    </source>
</evidence>
<keyword evidence="11" id="KW-0460">Magnesium</keyword>
<keyword evidence="7" id="KW-0808">Transferase</keyword>
<dbReference type="InterPro" id="IPR048547">
    <property type="entry name" value="L_thumb_ring_bunyavir"/>
</dbReference>
<keyword evidence="8" id="KW-0548">Nucleotidyltransferase</keyword>
<name>A0A088MFB3_9VIRU</name>
<keyword evidence="6" id="KW-0696">RNA-directed RNA polymerase</keyword>
<dbReference type="EMBL" id="KJ867199">
    <property type="protein sequence ID" value="AIN37023.1"/>
    <property type="molecule type" value="Viral_cRNA"/>
</dbReference>
<evidence type="ECO:0000256" key="16">
    <source>
        <dbReference type="ARBA" id="ARBA00034123"/>
    </source>
</evidence>
<comment type="cofactor">
    <cofactor evidence="1">
        <name>Mn(2+)</name>
        <dbReference type="ChEBI" id="CHEBI:29035"/>
    </cofactor>
</comment>
<dbReference type="EC" id="2.7.7.48" evidence="4"/>
<evidence type="ECO:0000256" key="11">
    <source>
        <dbReference type="ARBA" id="ARBA00022842"/>
    </source>
</evidence>
<evidence type="ECO:0000256" key="5">
    <source>
        <dbReference type="ARBA" id="ARBA00018602"/>
    </source>
</evidence>
<dbReference type="GO" id="GO:0039694">
    <property type="term" value="P:viral RNA genome replication"/>
    <property type="evidence" value="ECO:0007669"/>
    <property type="project" value="InterPro"/>
</dbReference>
<reference evidence="19 20" key="1">
    <citation type="journal article" date="2014" name="PLoS Negl. Trop. Dis.">
        <title>Molecular characterization of human pathogenic bunyaviruses of the nyando and bwamba/pongola virus groups leads to the genetic identification of mojui dos campos and kaeng khoi virus.</title>
        <authorList>
            <person name="Groseth A."/>
            <person name="Mampilli V."/>
            <person name="Weisend C."/>
            <person name="Dahlstrom E."/>
            <person name="Porcella S.F."/>
            <person name="Russell B.J."/>
            <person name="Tesh R.B."/>
            <person name="Ebihara H."/>
        </authorList>
    </citation>
    <scope>NUCLEOTIDE SEQUENCE [LARGE SCALE GENOMIC DNA]</scope>
    <source>
        <strain evidence="19">YM176-66</strain>
    </source>
</reference>
<dbReference type="GO" id="GO:0006351">
    <property type="term" value="P:DNA-templated transcription"/>
    <property type="evidence" value="ECO:0007669"/>
    <property type="project" value="InterPro"/>
</dbReference>
<evidence type="ECO:0000256" key="8">
    <source>
        <dbReference type="ARBA" id="ARBA00022695"/>
    </source>
</evidence>
<keyword evidence="9" id="KW-0547">Nucleotide-binding</keyword>
<evidence type="ECO:0000259" key="18">
    <source>
        <dbReference type="PROSITE" id="PS50525"/>
    </source>
</evidence>
<evidence type="ECO:0000256" key="10">
    <source>
        <dbReference type="ARBA" id="ARBA00022801"/>
    </source>
</evidence>
<dbReference type="GO" id="GO:0043657">
    <property type="term" value="C:host cell"/>
    <property type="evidence" value="ECO:0007669"/>
    <property type="project" value="UniProtKB-SubCell"/>
</dbReference>
<evidence type="ECO:0000256" key="15">
    <source>
        <dbReference type="ARBA" id="ARBA00031012"/>
    </source>
</evidence>
<evidence type="ECO:0000256" key="12">
    <source>
        <dbReference type="ARBA" id="ARBA00022953"/>
    </source>
</evidence>
<comment type="catalytic activity">
    <reaction evidence="17">
        <text>RNA(n) + a ribonucleoside 5'-triphosphate = RNA(n+1) + diphosphate</text>
        <dbReference type="Rhea" id="RHEA:21248"/>
        <dbReference type="Rhea" id="RHEA-COMP:14527"/>
        <dbReference type="Rhea" id="RHEA-COMP:17342"/>
        <dbReference type="ChEBI" id="CHEBI:33019"/>
        <dbReference type="ChEBI" id="CHEBI:61557"/>
        <dbReference type="ChEBI" id="CHEBI:140395"/>
        <dbReference type="EC" id="2.7.7.48"/>
    </reaction>
</comment>
<accession>A0A088MFB3</accession>
<evidence type="ECO:0000256" key="13">
    <source>
        <dbReference type="ARBA" id="ARBA00030285"/>
    </source>
</evidence>
<dbReference type="Pfam" id="PF21561">
    <property type="entry name" value="L_thumb_ring_vir"/>
    <property type="match status" value="1"/>
</dbReference>
<feature type="domain" description="RdRp catalytic" evidence="18">
    <location>
        <begin position="1040"/>
        <end position="1229"/>
    </location>
</feature>
<organism evidence="19 20">
    <name type="scientific">Nyando virus</name>
    <dbReference type="NCBI Taxonomy" id="35316"/>
    <lineage>
        <taxon>Viruses</taxon>
        <taxon>Riboviria</taxon>
        <taxon>Orthornavirae</taxon>
        <taxon>Negarnaviricota</taxon>
        <taxon>Polyploviricotina</taxon>
        <taxon>Bunyaviricetes</taxon>
        <taxon>Elliovirales</taxon>
        <taxon>Peribunyaviridae</taxon>
        <taxon>Orthobunyavirus</taxon>
        <taxon>Orthobunyavirus nyandoense</taxon>
    </lineage>
</organism>
<dbReference type="Pfam" id="PF15518">
    <property type="entry name" value="L_protein_N"/>
    <property type="match status" value="1"/>
</dbReference>
<protein>
    <recommendedName>
        <fullName evidence="5">RNA-directed RNA polymerase L</fullName>
        <ecNumber evidence="4">2.7.7.48</ecNumber>
    </recommendedName>
    <alternativeName>
        <fullName evidence="13">Large structural protein</fullName>
    </alternativeName>
    <alternativeName>
        <fullName evidence="15">Replicase</fullName>
    </alternativeName>
    <alternativeName>
        <fullName evidence="14">Transcriptase</fullName>
    </alternativeName>
</protein>
<comment type="subcellular location">
    <subcellularLocation>
        <location evidence="3">Host cell</location>
    </subcellularLocation>
</comment>
<dbReference type="NCBIfam" id="TIGR04202">
    <property type="entry name" value="capSnatchArena"/>
    <property type="match status" value="1"/>
</dbReference>
<keyword evidence="10" id="KW-0378">Hydrolase</keyword>
<evidence type="ECO:0000256" key="17">
    <source>
        <dbReference type="ARBA" id="ARBA00048744"/>
    </source>
</evidence>
<dbReference type="PROSITE" id="PS50525">
    <property type="entry name" value="RDRP_SSRNA_NEG_SEG"/>
    <property type="match status" value="1"/>
</dbReference>
<dbReference type="Proteomes" id="UP000160314">
    <property type="component" value="Genome"/>
</dbReference>
<dbReference type="InterPro" id="IPR007099">
    <property type="entry name" value="RNA-dir_pol_NSvirus"/>
</dbReference>
<dbReference type="GO" id="GO:0016787">
    <property type="term" value="F:hydrolase activity"/>
    <property type="evidence" value="ECO:0007669"/>
    <property type="project" value="UniProtKB-KW"/>
</dbReference>
<evidence type="ECO:0000256" key="3">
    <source>
        <dbReference type="ARBA" id="ARBA00004340"/>
    </source>
</evidence>
<evidence type="ECO:0000256" key="1">
    <source>
        <dbReference type="ARBA" id="ARBA00001936"/>
    </source>
</evidence>
<evidence type="ECO:0000256" key="6">
    <source>
        <dbReference type="ARBA" id="ARBA00022484"/>
    </source>
</evidence>
<proteinExistence type="inferred from homology"/>
<comment type="similarity">
    <text evidence="16">Belongs to the Bunyavirales RNA polymerase family.</text>
</comment>
<dbReference type="InterPro" id="IPR029124">
    <property type="entry name" value="L_protein_N"/>
</dbReference>
<keyword evidence="12" id="KW-0693">Viral RNA replication</keyword>
<evidence type="ECO:0000256" key="2">
    <source>
        <dbReference type="ARBA" id="ARBA00001946"/>
    </source>
</evidence>
<dbReference type="Pfam" id="PF04196">
    <property type="entry name" value="Bunya_RdRp"/>
    <property type="match status" value="1"/>
</dbReference>
<evidence type="ECO:0000256" key="7">
    <source>
        <dbReference type="ARBA" id="ARBA00022679"/>
    </source>
</evidence>